<dbReference type="AlphaFoldDB" id="A0A2I0IBP5"/>
<keyword evidence="2" id="KW-0812">Transmembrane</keyword>
<evidence type="ECO:0000313" key="4">
    <source>
        <dbReference type="Proteomes" id="UP000233551"/>
    </source>
</evidence>
<gene>
    <name evidence="3" type="ORF">CRG98_038193</name>
</gene>
<feature type="transmembrane region" description="Helical" evidence="2">
    <location>
        <begin position="186"/>
        <end position="206"/>
    </location>
</feature>
<comment type="caution">
    <text evidence="3">The sequence shown here is derived from an EMBL/GenBank/DDBJ whole genome shotgun (WGS) entry which is preliminary data.</text>
</comment>
<name>A0A2I0IBP5_PUNGR</name>
<evidence type="ECO:0000256" key="1">
    <source>
        <dbReference type="ARBA" id="ARBA00010199"/>
    </source>
</evidence>
<dbReference type="GO" id="GO:0015297">
    <property type="term" value="F:antiporter activity"/>
    <property type="evidence" value="ECO:0007669"/>
    <property type="project" value="InterPro"/>
</dbReference>
<accession>A0A2I0IBP5</accession>
<keyword evidence="2" id="KW-1133">Transmembrane helix</keyword>
<dbReference type="Proteomes" id="UP000233551">
    <property type="component" value="Unassembled WGS sequence"/>
</dbReference>
<protein>
    <submittedName>
        <fullName evidence="3">Uncharacterized protein</fullName>
    </submittedName>
</protein>
<dbReference type="InterPro" id="IPR002528">
    <property type="entry name" value="MATE_fam"/>
</dbReference>
<keyword evidence="2" id="KW-0472">Membrane</keyword>
<dbReference type="GO" id="GO:0042910">
    <property type="term" value="F:xenobiotic transmembrane transporter activity"/>
    <property type="evidence" value="ECO:0007669"/>
    <property type="project" value="InterPro"/>
</dbReference>
<feature type="transmembrane region" description="Helical" evidence="2">
    <location>
        <begin position="28"/>
        <end position="53"/>
    </location>
</feature>
<organism evidence="3 4">
    <name type="scientific">Punica granatum</name>
    <name type="common">Pomegranate</name>
    <dbReference type="NCBI Taxonomy" id="22663"/>
    <lineage>
        <taxon>Eukaryota</taxon>
        <taxon>Viridiplantae</taxon>
        <taxon>Streptophyta</taxon>
        <taxon>Embryophyta</taxon>
        <taxon>Tracheophyta</taxon>
        <taxon>Spermatophyta</taxon>
        <taxon>Magnoliopsida</taxon>
        <taxon>eudicotyledons</taxon>
        <taxon>Gunneridae</taxon>
        <taxon>Pentapetalae</taxon>
        <taxon>rosids</taxon>
        <taxon>malvids</taxon>
        <taxon>Myrtales</taxon>
        <taxon>Lythraceae</taxon>
        <taxon>Punica</taxon>
    </lineage>
</organism>
<evidence type="ECO:0000313" key="3">
    <source>
        <dbReference type="EMBL" id="PKI41421.1"/>
    </source>
</evidence>
<dbReference type="EMBL" id="PGOL01003380">
    <property type="protein sequence ID" value="PKI41421.1"/>
    <property type="molecule type" value="Genomic_DNA"/>
</dbReference>
<evidence type="ECO:0000256" key="2">
    <source>
        <dbReference type="SAM" id="Phobius"/>
    </source>
</evidence>
<dbReference type="GO" id="GO:0016020">
    <property type="term" value="C:membrane"/>
    <property type="evidence" value="ECO:0007669"/>
    <property type="project" value="InterPro"/>
</dbReference>
<feature type="non-terminal residue" evidence="3">
    <location>
        <position position="214"/>
    </location>
</feature>
<proteinExistence type="inferred from homology"/>
<keyword evidence="4" id="KW-1185">Reference proteome</keyword>
<comment type="similarity">
    <text evidence="1">Belongs to the multi antimicrobial extrusion (MATE) (TC 2.A.66.1) family.</text>
</comment>
<dbReference type="Pfam" id="PF01554">
    <property type="entry name" value="MatE"/>
    <property type="match status" value="1"/>
</dbReference>
<dbReference type="STRING" id="22663.A0A2I0IBP5"/>
<dbReference type="PANTHER" id="PTHR11206">
    <property type="entry name" value="MULTIDRUG RESISTANCE PROTEIN"/>
    <property type="match status" value="1"/>
</dbReference>
<reference evidence="3 4" key="1">
    <citation type="submission" date="2017-11" db="EMBL/GenBank/DDBJ databases">
        <title>De-novo sequencing of pomegranate (Punica granatum L.) genome.</title>
        <authorList>
            <person name="Akparov Z."/>
            <person name="Amiraslanov A."/>
            <person name="Hajiyeva S."/>
            <person name="Abbasov M."/>
            <person name="Kaur K."/>
            <person name="Hamwieh A."/>
            <person name="Solovyev V."/>
            <person name="Salamov A."/>
            <person name="Braich B."/>
            <person name="Kosarev P."/>
            <person name="Mahmoud A."/>
            <person name="Hajiyev E."/>
            <person name="Babayeva S."/>
            <person name="Izzatullayeva V."/>
            <person name="Mammadov A."/>
            <person name="Mammadov A."/>
            <person name="Sharifova S."/>
            <person name="Ojaghi J."/>
            <person name="Eynullazada K."/>
            <person name="Bayramov B."/>
            <person name="Abdulazimova A."/>
            <person name="Shahmuradov I."/>
        </authorList>
    </citation>
    <scope>NUCLEOTIDE SEQUENCE [LARGE SCALE GENOMIC DNA]</scope>
    <source>
        <strain evidence="4">cv. AG2017</strain>
        <tissue evidence="3">Leaf</tissue>
    </source>
</reference>
<sequence length="214" mass="23518">MNEPDILSPMIPKGLNSRFEHNLKWSQASLLIAEAKAIANLSVPMVLTGLLLYSRSMISMLFLGHLGELPLAGGSLAIGFANITGYSILSGLTMGMEPICGQAYGARRPKLLGLTVQRTVLLLLLTSIPILVLWLNMERILLLCGQENSIAAEAQSYILYSIPDLVLQSFLYPSRIYLRSQGVTMPLTWCTLFAVLLHIPTNYVLVDMLNLGTR</sequence>
<feature type="transmembrane region" description="Helical" evidence="2">
    <location>
        <begin position="120"/>
        <end position="137"/>
    </location>
</feature>